<evidence type="ECO:0000313" key="4">
    <source>
        <dbReference type="Proteomes" id="UP000582231"/>
    </source>
</evidence>
<comment type="caution">
    <text evidence="3">The sequence shown here is derived from an EMBL/GenBank/DDBJ whole genome shotgun (WGS) entry which is preliminary data.</text>
</comment>
<proteinExistence type="predicted"/>
<keyword evidence="4" id="KW-1185">Reference proteome</keyword>
<reference evidence="3 4" key="1">
    <citation type="submission" date="2020-07" db="EMBL/GenBank/DDBJ databases">
        <title>Sequencing the genomes of 1000 actinobacteria strains.</title>
        <authorList>
            <person name="Klenk H.-P."/>
        </authorList>
    </citation>
    <scope>NUCLEOTIDE SEQUENCE [LARGE SCALE GENOMIC DNA]</scope>
    <source>
        <strain evidence="3 4">DSM 19082</strain>
    </source>
</reference>
<dbReference type="Proteomes" id="UP000582231">
    <property type="component" value="Unassembled WGS sequence"/>
</dbReference>
<name>A0A852RGG9_9ACTN</name>
<evidence type="ECO:0000256" key="1">
    <source>
        <dbReference type="SAM" id="MobiDB-lite"/>
    </source>
</evidence>
<feature type="signal peptide" evidence="2">
    <location>
        <begin position="1"/>
        <end position="17"/>
    </location>
</feature>
<feature type="chain" id="PRO_5038647152" evidence="2">
    <location>
        <begin position="18"/>
        <end position="390"/>
    </location>
</feature>
<dbReference type="AlphaFoldDB" id="A0A852RGG9"/>
<sequence>MGRRTMALGAAAAAALAVTGVLVTTSGREHTQGPVGASSPASAAPPSAPPTQSPRTWVDTPVAARKGSGWEVPNPLTAVQAGWLPLVAEHLDPDGGRLAPLDRGPGVAFTWPAGGTPYSYTHDGSVDLLTDRGPFEHGCRYLRPPPPVNGTTSCHTRRLAGPHGERARISRYQRLCGAFDGPAAAYATCGDYAVALAVERRDGLIGYLVMTGRGTADRNPLAPAAMAAAAADPRLTLPDAARAVPSSRVARTVVSDHFPRWRADPGAPLLRDHPGVAYAEGMLGPYAFGMTVWLAGGDPVCGRTWLVLCVERHVFGADDPTTVFVGSWDEAEWADCCPRHSRAVSRRFVYVGPRHTVTAGMYRIVPKHGAGIGPELDRRMIDLLLDPRLQ</sequence>
<feature type="region of interest" description="Disordered" evidence="1">
    <location>
        <begin position="27"/>
        <end position="57"/>
    </location>
</feature>
<evidence type="ECO:0000313" key="3">
    <source>
        <dbReference type="EMBL" id="NYD32447.1"/>
    </source>
</evidence>
<dbReference type="RefSeq" id="WP_179728622.1">
    <property type="nucleotide sequence ID" value="NZ_BAABEF010000001.1"/>
</dbReference>
<dbReference type="EMBL" id="JACCBF010000001">
    <property type="protein sequence ID" value="NYD32447.1"/>
    <property type="molecule type" value="Genomic_DNA"/>
</dbReference>
<evidence type="ECO:0000256" key="2">
    <source>
        <dbReference type="SAM" id="SignalP"/>
    </source>
</evidence>
<protein>
    <submittedName>
        <fullName evidence="3">Uncharacterized protein</fullName>
    </submittedName>
</protein>
<keyword evidence="2" id="KW-0732">Signal</keyword>
<accession>A0A852RGG9</accession>
<gene>
    <name evidence="3" type="ORF">BJ958_003993</name>
</gene>
<organism evidence="3 4">
    <name type="scientific">Nocardioides kongjuensis</name>
    <dbReference type="NCBI Taxonomy" id="349522"/>
    <lineage>
        <taxon>Bacteria</taxon>
        <taxon>Bacillati</taxon>
        <taxon>Actinomycetota</taxon>
        <taxon>Actinomycetes</taxon>
        <taxon>Propionibacteriales</taxon>
        <taxon>Nocardioidaceae</taxon>
        <taxon>Nocardioides</taxon>
    </lineage>
</organism>